<dbReference type="PANTHER" id="PTHR48081">
    <property type="entry name" value="AB HYDROLASE SUPERFAMILY PROTEIN C4A8.06C"/>
    <property type="match status" value="1"/>
</dbReference>
<reference evidence="5 6" key="1">
    <citation type="journal article" date="2019" name="Sci. Rep.">
        <title>Comparative genomics of chytrid fungi reveal insights into the obligate biotrophic and pathogenic lifestyle of Synchytrium endobioticum.</title>
        <authorList>
            <person name="van de Vossenberg B.T.L.H."/>
            <person name="Warris S."/>
            <person name="Nguyen H.D.T."/>
            <person name="van Gent-Pelzer M.P.E."/>
            <person name="Joly D.L."/>
            <person name="van de Geest H.C."/>
            <person name="Bonants P.J.M."/>
            <person name="Smith D.S."/>
            <person name="Levesque C.A."/>
            <person name="van der Lee T.A.J."/>
        </authorList>
    </citation>
    <scope>NUCLEOTIDE SEQUENCE [LARGE SCALE GENOMIC DNA]</scope>
    <source>
        <strain evidence="5 6">CBS 675.73</strain>
    </source>
</reference>
<dbReference type="OrthoDB" id="408631at2759"/>
<keyword evidence="6" id="KW-1185">Reference proteome</keyword>
<dbReference type="Gene3D" id="3.40.50.1820">
    <property type="entry name" value="alpha/beta hydrolase"/>
    <property type="match status" value="1"/>
</dbReference>
<dbReference type="InterPro" id="IPR050300">
    <property type="entry name" value="GDXG_lipolytic_enzyme"/>
</dbReference>
<name>A0A507FGU8_9FUNG</name>
<dbReference type="STRING" id="246404.A0A507FGU8"/>
<dbReference type="GO" id="GO:0016787">
    <property type="term" value="F:hydrolase activity"/>
    <property type="evidence" value="ECO:0007669"/>
    <property type="project" value="UniProtKB-KW"/>
</dbReference>
<dbReference type="PANTHER" id="PTHR48081:SF8">
    <property type="entry name" value="ALPHA_BETA HYDROLASE FOLD-3 DOMAIN-CONTAINING PROTEIN-RELATED"/>
    <property type="match status" value="1"/>
</dbReference>
<evidence type="ECO:0000313" key="6">
    <source>
        <dbReference type="Proteomes" id="UP000320333"/>
    </source>
</evidence>
<keyword evidence="2" id="KW-0378">Hydrolase</keyword>
<evidence type="ECO:0000256" key="2">
    <source>
        <dbReference type="ARBA" id="ARBA00022801"/>
    </source>
</evidence>
<dbReference type="EMBL" id="QEAP01000103">
    <property type="protein sequence ID" value="TPX74900.1"/>
    <property type="molecule type" value="Genomic_DNA"/>
</dbReference>
<evidence type="ECO:0000313" key="5">
    <source>
        <dbReference type="EMBL" id="TPX74900.1"/>
    </source>
</evidence>
<dbReference type="AlphaFoldDB" id="A0A507FGU8"/>
<organism evidence="5 6">
    <name type="scientific">Chytriomyces confervae</name>
    <dbReference type="NCBI Taxonomy" id="246404"/>
    <lineage>
        <taxon>Eukaryota</taxon>
        <taxon>Fungi</taxon>
        <taxon>Fungi incertae sedis</taxon>
        <taxon>Chytridiomycota</taxon>
        <taxon>Chytridiomycota incertae sedis</taxon>
        <taxon>Chytridiomycetes</taxon>
        <taxon>Chytridiales</taxon>
        <taxon>Chytriomycetaceae</taxon>
        <taxon>Chytriomyces</taxon>
    </lineage>
</organism>
<comment type="similarity">
    <text evidence="1">Belongs to the 'GDXG' lipolytic enzyme family.</text>
</comment>
<dbReference type="InterPro" id="IPR002168">
    <property type="entry name" value="Lipase_GDXG_HIS_AS"/>
</dbReference>
<evidence type="ECO:0000259" key="4">
    <source>
        <dbReference type="Pfam" id="PF07859"/>
    </source>
</evidence>
<feature type="region of interest" description="Disordered" evidence="3">
    <location>
        <begin position="1"/>
        <end position="31"/>
    </location>
</feature>
<sequence length="495" mass="54887">MPESTSAGEVVNESEKEGELPAHSRPITPESLPFSVPRHPTWSLALAGAVATLRAIVASLNSEHVDLAMFRHIRLLSELAAVPTHYRVVITDIMISRRSDLTLLDMKPEDAEGDFPAEWIEYGPSLADFISSARNSFSGETLAENGAQVSSSAASTQAINSAIDPDSVVLYIHGGAYCLGSRKTHRGITWKIAKYSNCRVLSIDYRLAPEHVFPLPLHDVISAYSFLVNPPESSNSKKYDASKIVFMGDSAGGGLALAAILWLRDHGSDAGLAMPGGAALLSPWLDLTHSMPSFKSMAKYDYLPDKVKDKILNEDRNHYYIQDNSIIQDPLVSPLFAVERPDAPLPPILIQIGECERLRDENLFFVQTVFPNSVIQLEMYEAMVHVFQFFSTILPFAEFAVERLGSFVQTVTRPESAESSISRQMKRFRHSDDFPGELMTSQDITKYLEQGELGNDWEFENDRKEGGPVDLVTSVEDVVRLDQEIVNALIMARLK</sequence>
<comment type="caution">
    <text evidence="5">The sequence shown here is derived from an EMBL/GenBank/DDBJ whole genome shotgun (WGS) entry which is preliminary data.</text>
</comment>
<dbReference type="Pfam" id="PF07859">
    <property type="entry name" value="Abhydrolase_3"/>
    <property type="match status" value="1"/>
</dbReference>
<dbReference type="InterPro" id="IPR013094">
    <property type="entry name" value="AB_hydrolase_3"/>
</dbReference>
<dbReference type="SUPFAM" id="SSF53474">
    <property type="entry name" value="alpha/beta-Hydrolases"/>
    <property type="match status" value="1"/>
</dbReference>
<feature type="domain" description="Alpha/beta hydrolase fold-3" evidence="4">
    <location>
        <begin position="169"/>
        <end position="388"/>
    </location>
</feature>
<protein>
    <recommendedName>
        <fullName evidence="4">Alpha/beta hydrolase fold-3 domain-containing protein</fullName>
    </recommendedName>
</protein>
<gene>
    <name evidence="5" type="ORF">CcCBS67573_g03817</name>
</gene>
<dbReference type="InterPro" id="IPR029058">
    <property type="entry name" value="AB_hydrolase_fold"/>
</dbReference>
<dbReference type="Proteomes" id="UP000320333">
    <property type="component" value="Unassembled WGS sequence"/>
</dbReference>
<evidence type="ECO:0000256" key="1">
    <source>
        <dbReference type="ARBA" id="ARBA00010515"/>
    </source>
</evidence>
<dbReference type="PROSITE" id="PS01173">
    <property type="entry name" value="LIPASE_GDXG_HIS"/>
    <property type="match status" value="1"/>
</dbReference>
<evidence type="ECO:0000256" key="3">
    <source>
        <dbReference type="SAM" id="MobiDB-lite"/>
    </source>
</evidence>
<proteinExistence type="inferred from homology"/>
<accession>A0A507FGU8</accession>
<feature type="compositionally biased region" description="Basic and acidic residues" evidence="3">
    <location>
        <begin position="13"/>
        <end position="22"/>
    </location>
</feature>